<evidence type="ECO:0000259" key="3">
    <source>
        <dbReference type="PROSITE" id="PS50089"/>
    </source>
</evidence>
<dbReference type="PANTHER" id="PTHR21540:SF3">
    <property type="entry name" value="E3 UBIQUITIN-PROTEIN LIGASE ZSWIM2"/>
    <property type="match status" value="1"/>
</dbReference>
<feature type="compositionally biased region" description="Basic and acidic residues" evidence="2">
    <location>
        <begin position="346"/>
        <end position="356"/>
    </location>
</feature>
<dbReference type="InterPro" id="IPR001841">
    <property type="entry name" value="Znf_RING"/>
</dbReference>
<feature type="region of interest" description="Disordered" evidence="2">
    <location>
        <begin position="279"/>
        <end position="373"/>
    </location>
</feature>
<dbReference type="Gene3D" id="3.30.40.10">
    <property type="entry name" value="Zinc/RING finger domain, C3HC4 (zinc finger)"/>
    <property type="match status" value="1"/>
</dbReference>
<dbReference type="Pfam" id="PF13639">
    <property type="entry name" value="zf-RING_2"/>
    <property type="match status" value="1"/>
</dbReference>
<dbReference type="RefSeq" id="XP_025430643.1">
    <property type="nucleotide sequence ID" value="XM_025579992.1"/>
</dbReference>
<dbReference type="SMART" id="SM00184">
    <property type="entry name" value="RING"/>
    <property type="match status" value="1"/>
</dbReference>
<keyword evidence="5" id="KW-1185">Reference proteome</keyword>
<protein>
    <recommendedName>
        <fullName evidence="3">RING-type domain-containing protein</fullName>
    </recommendedName>
</protein>
<keyword evidence="1" id="KW-0479">Metal-binding</keyword>
<dbReference type="InterPro" id="IPR013083">
    <property type="entry name" value="Znf_RING/FYVE/PHD"/>
</dbReference>
<keyword evidence="1" id="KW-0862">Zinc</keyword>
<dbReference type="GO" id="GO:0061630">
    <property type="term" value="F:ubiquitin protein ligase activity"/>
    <property type="evidence" value="ECO:0007669"/>
    <property type="project" value="InterPro"/>
</dbReference>
<reference evidence="4 5" key="1">
    <citation type="submission" date="2016-12" db="EMBL/GenBank/DDBJ databases">
        <title>The genomes of Aspergillus section Nigri reveals drivers in fungal speciation.</title>
        <authorList>
            <consortium name="DOE Joint Genome Institute"/>
            <person name="Vesth T.C."/>
            <person name="Nybo J."/>
            <person name="Theobald S."/>
            <person name="Brandl J."/>
            <person name="Frisvad J.C."/>
            <person name="Nielsen K.F."/>
            <person name="Lyhne E.K."/>
            <person name="Kogle M.E."/>
            <person name="Kuo A."/>
            <person name="Riley R."/>
            <person name="Clum A."/>
            <person name="Nolan M."/>
            <person name="Lipzen A."/>
            <person name="Salamov A."/>
            <person name="Henrissat B."/>
            <person name="Wiebenga A."/>
            <person name="De Vries R.P."/>
            <person name="Grigoriev I.V."/>
            <person name="Mortensen U.H."/>
            <person name="Andersen M.R."/>
            <person name="Baker S.E."/>
        </authorList>
    </citation>
    <scope>NUCLEOTIDE SEQUENCE [LARGE SCALE GENOMIC DNA]</scope>
    <source>
        <strain evidence="4 5">JOP 1030-1</strain>
    </source>
</reference>
<organism evidence="4 5">
    <name type="scientific">Aspergillus saccharolyticus JOP 1030-1</name>
    <dbReference type="NCBI Taxonomy" id="1450539"/>
    <lineage>
        <taxon>Eukaryota</taxon>
        <taxon>Fungi</taxon>
        <taxon>Dikarya</taxon>
        <taxon>Ascomycota</taxon>
        <taxon>Pezizomycotina</taxon>
        <taxon>Eurotiomycetes</taxon>
        <taxon>Eurotiomycetidae</taxon>
        <taxon>Eurotiales</taxon>
        <taxon>Aspergillaceae</taxon>
        <taxon>Aspergillus</taxon>
        <taxon>Aspergillus subgen. Circumdati</taxon>
    </lineage>
</organism>
<feature type="compositionally biased region" description="Acidic residues" evidence="2">
    <location>
        <begin position="357"/>
        <end position="373"/>
    </location>
</feature>
<dbReference type="PROSITE" id="PS50089">
    <property type="entry name" value="ZF_RING_2"/>
    <property type="match status" value="1"/>
</dbReference>
<dbReference type="EMBL" id="KZ821235">
    <property type="protein sequence ID" value="PYH44661.1"/>
    <property type="molecule type" value="Genomic_DNA"/>
</dbReference>
<feature type="compositionally biased region" description="Acidic residues" evidence="2">
    <location>
        <begin position="304"/>
        <end position="314"/>
    </location>
</feature>
<evidence type="ECO:0000256" key="1">
    <source>
        <dbReference type="PROSITE-ProRule" id="PRU00175"/>
    </source>
</evidence>
<dbReference type="InterPro" id="IPR039903">
    <property type="entry name" value="Zswim2"/>
</dbReference>
<evidence type="ECO:0000313" key="4">
    <source>
        <dbReference type="EMBL" id="PYH44661.1"/>
    </source>
</evidence>
<evidence type="ECO:0000313" key="5">
    <source>
        <dbReference type="Proteomes" id="UP000248349"/>
    </source>
</evidence>
<feature type="domain" description="RING-type" evidence="3">
    <location>
        <begin position="203"/>
        <end position="256"/>
    </location>
</feature>
<gene>
    <name evidence="4" type="ORF">BP01DRAFT_64083</name>
</gene>
<evidence type="ECO:0000256" key="2">
    <source>
        <dbReference type="SAM" id="MobiDB-lite"/>
    </source>
</evidence>
<dbReference type="GO" id="GO:0008270">
    <property type="term" value="F:zinc ion binding"/>
    <property type="evidence" value="ECO:0007669"/>
    <property type="project" value="UniProtKB-KW"/>
</dbReference>
<accession>A0A318ZB47</accession>
<dbReference type="Proteomes" id="UP000248349">
    <property type="component" value="Unassembled WGS sequence"/>
</dbReference>
<dbReference type="GeneID" id="37081221"/>
<sequence>MDYNSLVRQMRGNVLSKLDGAEKEKYFAQLDEYHERVYWSYKFELLYSRFEDELPQGKPADTPVTRRLGVIDKGLFNFVGTCWAVLNYSKAPAEQGPCCAHMRAKLELLTKTWARYSRLFDEMVEDRVCILQSLVNEDLWCPEKQLDGLVDFYCHRAPRLADPRVKRIIRRIVQEFLDRAAAEGVGLDTLPAGRRPIEDNEECLICQLPLLGVSEDDLDWCRLQCGYAFHAECIEKWFKSNGGDVGWEIPRCPYCRQLWLYRAVPLHIQHQRLRDLIMEPASGSPDEDNAFSWNDVYGNPANEDNADQNPDGDNEPMSTEVDDAPASPDEGNSNEGEELLMWTEDMENHPVRVEVESHEEEENLDVAADDDRW</sequence>
<dbReference type="SUPFAM" id="SSF57850">
    <property type="entry name" value="RING/U-box"/>
    <property type="match status" value="1"/>
</dbReference>
<keyword evidence="1" id="KW-0863">Zinc-finger</keyword>
<dbReference type="AlphaFoldDB" id="A0A318ZB47"/>
<name>A0A318ZB47_9EURO</name>
<proteinExistence type="predicted"/>
<dbReference type="OrthoDB" id="8062037at2759"/>
<dbReference type="PANTHER" id="PTHR21540">
    <property type="entry name" value="RING FINGER AND SWIM DOMAIN-CONTAINING PROTEIN 2"/>
    <property type="match status" value="1"/>
</dbReference>